<evidence type="ECO:0000313" key="1">
    <source>
        <dbReference type="EMBL" id="SEQ40631.1"/>
    </source>
</evidence>
<name>A0A1H9FRR5_9GAMM</name>
<accession>A0A1H9FRR5</accession>
<protein>
    <submittedName>
        <fullName evidence="1">Uncharacterized protein</fullName>
    </submittedName>
</protein>
<dbReference type="STRING" id="867345.SAMN05421693_12913"/>
<keyword evidence="2" id="KW-1185">Reference proteome</keyword>
<reference evidence="1 2" key="1">
    <citation type="submission" date="2016-10" db="EMBL/GenBank/DDBJ databases">
        <authorList>
            <person name="de Groot N.N."/>
        </authorList>
    </citation>
    <scope>NUCLEOTIDE SEQUENCE [LARGE SCALE GENOMIC DNA]</scope>
    <source>
        <strain evidence="1 2">B7-7</strain>
    </source>
</reference>
<organism evidence="1 2">
    <name type="scientific">Ectothiorhodospira magna</name>
    <dbReference type="NCBI Taxonomy" id="867345"/>
    <lineage>
        <taxon>Bacteria</taxon>
        <taxon>Pseudomonadati</taxon>
        <taxon>Pseudomonadota</taxon>
        <taxon>Gammaproteobacteria</taxon>
        <taxon>Chromatiales</taxon>
        <taxon>Ectothiorhodospiraceae</taxon>
        <taxon>Ectothiorhodospira</taxon>
    </lineage>
</organism>
<evidence type="ECO:0000313" key="2">
    <source>
        <dbReference type="Proteomes" id="UP000199496"/>
    </source>
</evidence>
<dbReference type="AlphaFoldDB" id="A0A1H9FRR5"/>
<dbReference type="RefSeq" id="WP_090208903.1">
    <property type="nucleotide sequence ID" value="NZ_FOFO01000029.1"/>
</dbReference>
<dbReference type="EMBL" id="FOFO01000029">
    <property type="protein sequence ID" value="SEQ40631.1"/>
    <property type="molecule type" value="Genomic_DNA"/>
</dbReference>
<dbReference type="Proteomes" id="UP000199496">
    <property type="component" value="Unassembled WGS sequence"/>
</dbReference>
<proteinExistence type="predicted"/>
<gene>
    <name evidence="1" type="ORF">SAMN05421693_12913</name>
</gene>
<sequence length="101" mass="11097">MKDLLTLLESLIGREATVDGIHCEVIEILEAGPRVVVGQMDGDHVIQPDQHGEPHRRVLQTFTLPVLNDQATDIHPVIAAMAGEPLSGRIREALQAEHRLP</sequence>
<dbReference type="OrthoDB" id="7066453at2"/>